<name>A0A4S2CR14_9BACE</name>
<sequence>MKIKVSNVNTPNWKEVTVKSRIPVELEKLSEIARNIWWAWNFEATELFRDLDPELWKECGQNPVLLLERMSYEKLEALAKDKVILRRMNEVYTKFRDYMDVKPDEQRPSIAYFSMEYGLNSVLKIYSGGLGVLAGDYLKEASDSNVDLCAVGFLYRYGYFTQTLSMDGQQIANYEAQNFGQLPIERVMDANGQPLIVDVPYLDYFVHANVWRVNVGRISLYLLDTDNEMNSEFDRPITHQLYGGDWENRLKQEILLGIGGILTLKALGIKKDVYHCNEGHAALINVQRICDYVATGLTFDQAIELVRASSLYTVHTPVPAGHDYFDEGLFGKYMGGYPSRMGITWDDLMDLGRNNPGDKGERFCMSVFACNTSQEVNGVSWLHGKVSQEMFSSIWKGYFPEESHVGYVTNGVHFPTWSATEWKELYFKYFNENFWFDQSNPKIWEAIYNVPDEEIWKTRMTMKNKLVDYIRKSFRDTWLKNQGDPSRIVSLMDKINPNALLIGFGRRFATYKRAHLLFTDLDRLSKIVNNPDYPVQFLFTGKAHPHDGAGQGLIKRIIEISRRPEFLGKIIFLENYDMQLARRLVSGVDIWLNTPTRPLEASGTSGEKALMNGVVNFSVLDGWWLEGYREGAGWALTEKRTYQNQEHQDQLDAATIYSILETEILPLYYARNKKGYSEGWIKVVKNSIAQIAPHYTMKRQLDDYYSKFYCKQAKRFAALSANDNAKAKEIAAWKEEVVAKWDAIEIVSCDKVEELKNGDIESGKEYTITYVIDEKGLNDAVGLELVTTYTTVDGKQHIYSVEPFDVIKKEGDLYTFQVKHSLSNAGSFKVAYRMFPKNSELPHRQDFCYVRWFV</sequence>
<dbReference type="AlphaFoldDB" id="A0A4S2CR14"/>
<gene>
    <name evidence="6" type="ORF">E5353_13570</name>
</gene>
<dbReference type="Pfam" id="PF11897">
    <property type="entry name" value="DUF3417"/>
    <property type="match status" value="1"/>
</dbReference>
<evidence type="ECO:0000256" key="1">
    <source>
        <dbReference type="ARBA" id="ARBA00001275"/>
    </source>
</evidence>
<dbReference type="GO" id="GO:0008184">
    <property type="term" value="F:glycogen phosphorylase activity"/>
    <property type="evidence" value="ECO:0007669"/>
    <property type="project" value="InterPro"/>
</dbReference>
<comment type="caution">
    <text evidence="6">The sequence shown here is derived from an EMBL/GenBank/DDBJ whole genome shotgun (WGS) entry which is preliminary data.</text>
</comment>
<accession>A0A4S2CR14</accession>
<protein>
    <submittedName>
        <fullName evidence="6">Glycosyltransferase family 1 protein</fullName>
    </submittedName>
</protein>
<feature type="domain" description="DUF3417" evidence="5">
    <location>
        <begin position="22"/>
        <end position="123"/>
    </location>
</feature>
<dbReference type="InterPro" id="IPR024517">
    <property type="entry name" value="Glycogen_phosphorylase_DUF3417"/>
</dbReference>
<dbReference type="PIRSF" id="PIRSF000460">
    <property type="entry name" value="Pprylas_GlgP"/>
    <property type="match status" value="1"/>
</dbReference>
<dbReference type="CDD" id="cd04299">
    <property type="entry name" value="GT35_Glycogen_Phosphorylase-like"/>
    <property type="match status" value="1"/>
</dbReference>
<organism evidence="6 7">
    <name type="scientific">Bacteroides caecimuris</name>
    <dbReference type="NCBI Taxonomy" id="1796613"/>
    <lineage>
        <taxon>Bacteria</taxon>
        <taxon>Pseudomonadati</taxon>
        <taxon>Bacteroidota</taxon>
        <taxon>Bacteroidia</taxon>
        <taxon>Bacteroidales</taxon>
        <taxon>Bacteroidaceae</taxon>
        <taxon>Bacteroides</taxon>
    </lineage>
</organism>
<dbReference type="Gene3D" id="3.40.50.2000">
    <property type="entry name" value="Glycogen Phosphorylase B"/>
    <property type="match status" value="2"/>
</dbReference>
<evidence type="ECO:0000256" key="3">
    <source>
        <dbReference type="ARBA" id="ARBA00022533"/>
    </source>
</evidence>
<evidence type="ECO:0000313" key="6">
    <source>
        <dbReference type="EMBL" id="TGY31198.1"/>
    </source>
</evidence>
<evidence type="ECO:0000313" key="7">
    <source>
        <dbReference type="Proteomes" id="UP000309566"/>
    </source>
</evidence>
<dbReference type="InterPro" id="IPR011834">
    <property type="entry name" value="Agluc_phsphrylas"/>
</dbReference>
<keyword evidence="4" id="KW-0663">Pyridoxal phosphate</keyword>
<proteinExistence type="inferred from homology"/>
<dbReference type="GO" id="GO:0030170">
    <property type="term" value="F:pyridoxal phosphate binding"/>
    <property type="evidence" value="ECO:0007669"/>
    <property type="project" value="InterPro"/>
</dbReference>
<keyword evidence="6" id="KW-0808">Transferase</keyword>
<dbReference type="Proteomes" id="UP000309566">
    <property type="component" value="Unassembled WGS sequence"/>
</dbReference>
<dbReference type="Pfam" id="PF00343">
    <property type="entry name" value="Phosphorylase"/>
    <property type="match status" value="1"/>
</dbReference>
<keyword evidence="3" id="KW-0021">Allosteric enzyme</keyword>
<dbReference type="PANTHER" id="PTHR42655:SF1">
    <property type="entry name" value="GLYCOGEN PHOSPHORYLASE"/>
    <property type="match status" value="1"/>
</dbReference>
<dbReference type="GO" id="GO:0005975">
    <property type="term" value="P:carbohydrate metabolic process"/>
    <property type="evidence" value="ECO:0007669"/>
    <property type="project" value="InterPro"/>
</dbReference>
<comment type="similarity">
    <text evidence="2">Belongs to the glycogen phosphorylase family.</text>
</comment>
<evidence type="ECO:0000259" key="5">
    <source>
        <dbReference type="Pfam" id="PF11897"/>
    </source>
</evidence>
<evidence type="ECO:0000256" key="2">
    <source>
        <dbReference type="ARBA" id="ARBA00006047"/>
    </source>
</evidence>
<dbReference type="SUPFAM" id="SSF53756">
    <property type="entry name" value="UDP-Glycosyltransferase/glycogen phosphorylase"/>
    <property type="match status" value="1"/>
</dbReference>
<feature type="modified residue" description="N6-(pyridoxal phosphate)lysine" evidence="4">
    <location>
        <position position="608"/>
    </location>
</feature>
<dbReference type="RefSeq" id="WP_136000069.1">
    <property type="nucleotide sequence ID" value="NZ_SRYX01000057.1"/>
</dbReference>
<reference evidence="6 7" key="1">
    <citation type="submission" date="2019-04" db="EMBL/GenBank/DDBJ databases">
        <title>Microbes associate with the intestines of laboratory mice.</title>
        <authorList>
            <person name="Navarre W."/>
            <person name="Wong E."/>
            <person name="Huang K."/>
            <person name="Tropini C."/>
            <person name="Ng K."/>
            <person name="Yu B."/>
        </authorList>
    </citation>
    <scope>NUCLEOTIDE SEQUENCE [LARGE SCALE GENOMIC DNA]</scope>
    <source>
        <strain evidence="6 7">NM63_1-25</strain>
    </source>
</reference>
<comment type="catalytic activity">
    <reaction evidence="1">
        <text>[(1-&gt;4)-alpha-D-glucosyl](n) + phosphate = [(1-&gt;4)-alpha-D-glucosyl](n-1) + alpha-D-glucose 1-phosphate</text>
        <dbReference type="Rhea" id="RHEA:41732"/>
        <dbReference type="Rhea" id="RHEA-COMP:9584"/>
        <dbReference type="Rhea" id="RHEA-COMP:9586"/>
        <dbReference type="ChEBI" id="CHEBI:15444"/>
        <dbReference type="ChEBI" id="CHEBI:43474"/>
        <dbReference type="ChEBI" id="CHEBI:58601"/>
        <dbReference type="EC" id="2.4.1.1"/>
    </reaction>
</comment>
<dbReference type="NCBIfam" id="TIGR02094">
    <property type="entry name" value="more_P_ylases"/>
    <property type="match status" value="1"/>
</dbReference>
<dbReference type="InterPro" id="IPR000811">
    <property type="entry name" value="Glyco_trans_35"/>
</dbReference>
<dbReference type="EMBL" id="SRYX01000057">
    <property type="protein sequence ID" value="TGY31198.1"/>
    <property type="molecule type" value="Genomic_DNA"/>
</dbReference>
<dbReference type="InterPro" id="IPR052182">
    <property type="entry name" value="Glycogen/Maltodextrin_Phosph"/>
</dbReference>
<dbReference type="PANTHER" id="PTHR42655">
    <property type="entry name" value="GLYCOGEN PHOSPHORYLASE"/>
    <property type="match status" value="1"/>
</dbReference>
<evidence type="ECO:0000256" key="4">
    <source>
        <dbReference type="PIRSR" id="PIRSR000460-1"/>
    </source>
</evidence>